<dbReference type="VEuPathDB" id="FungiDB:PCH_Pc13g10880"/>
<reference evidence="1 2" key="1">
    <citation type="journal article" date="2008" name="Nat. Biotechnol.">
        <title>Genome sequencing and analysis of the filamentous fungus Penicillium chrysogenum.</title>
        <authorList>
            <person name="van den Berg M.A."/>
            <person name="Albang R."/>
            <person name="Albermann K."/>
            <person name="Badger J.H."/>
            <person name="Daran J.-M."/>
            <person name="Driessen A.J.M."/>
            <person name="Garcia-Estrada C."/>
            <person name="Fedorova N.D."/>
            <person name="Harris D.M."/>
            <person name="Heijne W.H.M."/>
            <person name="Joardar V.S."/>
            <person name="Kiel J.A.K.W."/>
            <person name="Kovalchuk A."/>
            <person name="Martin J.F."/>
            <person name="Nierman W.C."/>
            <person name="Nijland J.G."/>
            <person name="Pronk J.T."/>
            <person name="Roubos J.A."/>
            <person name="van der Klei I.J."/>
            <person name="van Peij N.N.M.E."/>
            <person name="Veenhuis M."/>
            <person name="von Doehren H."/>
            <person name="Wagner C."/>
            <person name="Wortman J.R."/>
            <person name="Bovenberg R.A.L."/>
        </authorList>
    </citation>
    <scope>NUCLEOTIDE SEQUENCE [LARGE SCALE GENOMIC DNA]</scope>
    <source>
        <strain evidence="2">ATCC 28089 / DSM 1075 / NRRL 1951 / Wisconsin 54-1255</strain>
    </source>
</reference>
<keyword evidence="2" id="KW-1185">Reference proteome</keyword>
<gene>
    <name evidence="1" type="ORF">Pc13g10880</name>
    <name evidence="1" type="ORF">PCH_Pc13g10880</name>
</gene>
<organism evidence="1 2">
    <name type="scientific">Penicillium rubens (strain ATCC 28089 / DSM 1075 / NRRL 1951 / Wisconsin 54-1255)</name>
    <name type="common">Penicillium chrysogenum</name>
    <dbReference type="NCBI Taxonomy" id="500485"/>
    <lineage>
        <taxon>Eukaryota</taxon>
        <taxon>Fungi</taxon>
        <taxon>Dikarya</taxon>
        <taxon>Ascomycota</taxon>
        <taxon>Pezizomycotina</taxon>
        <taxon>Eurotiomycetes</taxon>
        <taxon>Eurotiomycetidae</taxon>
        <taxon>Eurotiales</taxon>
        <taxon>Aspergillaceae</taxon>
        <taxon>Penicillium</taxon>
        <taxon>Penicillium chrysogenum species complex</taxon>
    </lineage>
</organism>
<dbReference type="OrthoDB" id="4312532at2759"/>
<dbReference type="EMBL" id="AM920428">
    <property type="protein sequence ID" value="CAP92157.1"/>
    <property type="molecule type" value="Genomic_DNA"/>
</dbReference>
<dbReference type="Proteomes" id="UP000000724">
    <property type="component" value="Contig Pc00c13"/>
</dbReference>
<accession>B6H3W0</accession>
<dbReference type="OMA" id="RYSRAIW"/>
<dbReference type="HOGENOM" id="CLU_097258_0_0_1"/>
<protein>
    <submittedName>
        <fullName evidence="1">Uncharacterized protein</fullName>
    </submittedName>
</protein>
<name>B6H3W0_PENRW</name>
<evidence type="ECO:0000313" key="2">
    <source>
        <dbReference type="Proteomes" id="UP000000724"/>
    </source>
</evidence>
<sequence length="181" mass="21110">MWIEKVERILQTHKPHNLINKSIPRPMRNNPDGQKWKTLSKQATSWLGNRLGRDLLHEVYARGDRTGFADEFMEELKKHMEGERHVLNKGAVPQCSQMPVSKIVRPQRSNTTIMCFAIMFSGLMEVPELETFILAKRNELDAVRNPVEDITSTDFYRYSRAIWNYIIPMNAESQTSFTQRS</sequence>
<dbReference type="AlphaFoldDB" id="B6H3W0"/>
<evidence type="ECO:0000313" key="1">
    <source>
        <dbReference type="EMBL" id="CAP92157.1"/>
    </source>
</evidence>
<proteinExistence type="predicted"/>